<comment type="similarity">
    <text evidence="8">Belongs to the glycosyltransferase 2 family. CrtQ subfamily.</text>
</comment>
<dbReference type="CDD" id="cd02522">
    <property type="entry name" value="GT_2_like_a"/>
    <property type="match status" value="1"/>
</dbReference>
<name>A0ABR9V0U3_9CHRO</name>
<evidence type="ECO:0000259" key="10">
    <source>
        <dbReference type="Pfam" id="PF00535"/>
    </source>
</evidence>
<keyword evidence="2" id="KW-1003">Cell membrane</keyword>
<dbReference type="InterPro" id="IPR026461">
    <property type="entry name" value="Trfase_2_rSAM/seldom_assoc"/>
</dbReference>
<dbReference type="InterPro" id="IPR029044">
    <property type="entry name" value="Nucleotide-diphossugar_trans"/>
</dbReference>
<evidence type="ECO:0000256" key="2">
    <source>
        <dbReference type="ARBA" id="ARBA00022475"/>
    </source>
</evidence>
<evidence type="ECO:0000256" key="9">
    <source>
        <dbReference type="ARBA" id="ARBA00040345"/>
    </source>
</evidence>
<dbReference type="PANTHER" id="PTHR43646:SF2">
    <property type="entry name" value="GLYCOSYLTRANSFERASE 2-LIKE DOMAIN-CONTAINING PROTEIN"/>
    <property type="match status" value="1"/>
</dbReference>
<dbReference type="Pfam" id="PF00535">
    <property type="entry name" value="Glycos_transf_2"/>
    <property type="match status" value="1"/>
</dbReference>
<gene>
    <name evidence="11" type="ORF">IQ215_02220</name>
</gene>
<sequence>MIYDSKISVIIPVFNEQFFLEKNISFFIGLAKNSEVIFVDGGSDDKTREILITNGFCVILSPRANRGFQMNLGAKIAKGDILLFLHGDTFLPSNYYQEINDLLSRRRVVAGAFNLAIEGNNSLFYFISWMVKVRSHLFSLPYGDQGIFMKKETFKTVGGFSEIAIMEDFAMIKKLQKIGKINIAHGYVTTSARRWQKLGIFKTTLINQIMIIGYYLKINPDQLAKIYRQFKNN</sequence>
<proteinExistence type="inferred from homology"/>
<evidence type="ECO:0000256" key="8">
    <source>
        <dbReference type="ARBA" id="ARBA00038120"/>
    </source>
</evidence>
<feature type="domain" description="Glycosyltransferase 2-like" evidence="10">
    <location>
        <begin position="8"/>
        <end position="130"/>
    </location>
</feature>
<dbReference type="PANTHER" id="PTHR43646">
    <property type="entry name" value="GLYCOSYLTRANSFERASE"/>
    <property type="match status" value="1"/>
</dbReference>
<evidence type="ECO:0000256" key="4">
    <source>
        <dbReference type="ARBA" id="ARBA00022679"/>
    </source>
</evidence>
<dbReference type="Proteomes" id="UP000654604">
    <property type="component" value="Unassembled WGS sequence"/>
</dbReference>
<organism evidence="11 12">
    <name type="scientific">Cyanobacterium stanieri LEGE 03274</name>
    <dbReference type="NCBI Taxonomy" id="1828756"/>
    <lineage>
        <taxon>Bacteria</taxon>
        <taxon>Bacillati</taxon>
        <taxon>Cyanobacteriota</taxon>
        <taxon>Cyanophyceae</taxon>
        <taxon>Oscillatoriophycideae</taxon>
        <taxon>Chroococcales</taxon>
        <taxon>Geminocystaceae</taxon>
        <taxon>Cyanobacterium</taxon>
    </lineage>
</organism>
<dbReference type="EMBL" id="JADEWC010000003">
    <property type="protein sequence ID" value="MBE9221503.1"/>
    <property type="molecule type" value="Genomic_DNA"/>
</dbReference>
<keyword evidence="5" id="KW-0472">Membrane</keyword>
<dbReference type="InterPro" id="IPR001173">
    <property type="entry name" value="Glyco_trans_2-like"/>
</dbReference>
<comment type="function">
    <text evidence="6">Catalyzes the glycosylation of 4,4'-diaponeurosporenoate, i.e. the esterification of glucose at the C1'' position with the carboxyl group of 4,4'-diaponeurosporenic acid, to form glycosyl-4,4'-diaponeurosporenoate. This is a step in the biosynthesis of staphyloxanthin, an orange pigment present in most staphylococci strains.</text>
</comment>
<keyword evidence="12" id="KW-1185">Reference proteome</keyword>
<dbReference type="SUPFAM" id="SSF53448">
    <property type="entry name" value="Nucleotide-diphospho-sugar transferases"/>
    <property type="match status" value="1"/>
</dbReference>
<evidence type="ECO:0000313" key="12">
    <source>
        <dbReference type="Proteomes" id="UP000654604"/>
    </source>
</evidence>
<dbReference type="RefSeq" id="WP_193799697.1">
    <property type="nucleotide sequence ID" value="NZ_JADEWC010000003.1"/>
</dbReference>
<evidence type="ECO:0000256" key="7">
    <source>
        <dbReference type="ARBA" id="ARBA00037904"/>
    </source>
</evidence>
<reference evidence="11 12" key="1">
    <citation type="submission" date="2020-10" db="EMBL/GenBank/DDBJ databases">
        <authorList>
            <person name="Castelo-Branco R."/>
            <person name="Eusebio N."/>
            <person name="Adriana R."/>
            <person name="Vieira A."/>
            <person name="Brugerolle De Fraissinette N."/>
            <person name="Rezende De Castro R."/>
            <person name="Schneider M.P."/>
            <person name="Vasconcelos V."/>
            <person name="Leao P.N."/>
        </authorList>
    </citation>
    <scope>NUCLEOTIDE SEQUENCE [LARGE SCALE GENOMIC DNA]</scope>
    <source>
        <strain evidence="11 12">LEGE 03274</strain>
    </source>
</reference>
<evidence type="ECO:0000256" key="1">
    <source>
        <dbReference type="ARBA" id="ARBA00004236"/>
    </source>
</evidence>
<comment type="subcellular location">
    <subcellularLocation>
        <location evidence="1">Cell membrane</location>
    </subcellularLocation>
</comment>
<evidence type="ECO:0000313" key="11">
    <source>
        <dbReference type="EMBL" id="MBE9221503.1"/>
    </source>
</evidence>
<dbReference type="Gene3D" id="3.90.550.10">
    <property type="entry name" value="Spore Coat Polysaccharide Biosynthesis Protein SpsA, Chain A"/>
    <property type="match status" value="1"/>
</dbReference>
<keyword evidence="4" id="KW-0808">Transferase</keyword>
<protein>
    <recommendedName>
        <fullName evidence="9">4,4'-diaponeurosporenoate glycosyltransferase</fullName>
    </recommendedName>
</protein>
<evidence type="ECO:0000256" key="6">
    <source>
        <dbReference type="ARBA" id="ARBA00037281"/>
    </source>
</evidence>
<evidence type="ECO:0000256" key="5">
    <source>
        <dbReference type="ARBA" id="ARBA00023136"/>
    </source>
</evidence>
<evidence type="ECO:0000256" key="3">
    <source>
        <dbReference type="ARBA" id="ARBA00022676"/>
    </source>
</evidence>
<dbReference type="NCBIfam" id="TIGR04283">
    <property type="entry name" value="glyco_like_mftF"/>
    <property type="match status" value="1"/>
</dbReference>
<keyword evidence="3" id="KW-0328">Glycosyltransferase</keyword>
<comment type="caution">
    <text evidence="11">The sequence shown here is derived from an EMBL/GenBank/DDBJ whole genome shotgun (WGS) entry which is preliminary data.</text>
</comment>
<accession>A0ABR9V0U3</accession>
<comment type="pathway">
    <text evidence="7">Carotenoid biosynthesis; staphyloxanthin biosynthesis; staphyloxanthin from farnesyl diphosphate: step 4/5.</text>
</comment>